<keyword evidence="3" id="KW-1185">Reference proteome</keyword>
<proteinExistence type="predicted"/>
<name>A0ABQ7EU31_BRACR</name>
<protein>
    <submittedName>
        <fullName evidence="2">Uncharacterized protein</fullName>
    </submittedName>
</protein>
<feature type="compositionally biased region" description="Polar residues" evidence="1">
    <location>
        <begin position="87"/>
        <end position="96"/>
    </location>
</feature>
<comment type="caution">
    <text evidence="2">The sequence shown here is derived from an EMBL/GenBank/DDBJ whole genome shotgun (WGS) entry which is preliminary data.</text>
</comment>
<evidence type="ECO:0000256" key="1">
    <source>
        <dbReference type="SAM" id="MobiDB-lite"/>
    </source>
</evidence>
<feature type="region of interest" description="Disordered" evidence="1">
    <location>
        <begin position="71"/>
        <end position="146"/>
    </location>
</feature>
<dbReference type="EMBL" id="QGKV02000297">
    <property type="protein sequence ID" value="KAF3607074.1"/>
    <property type="molecule type" value="Genomic_DNA"/>
</dbReference>
<feature type="compositionally biased region" description="Basic and acidic residues" evidence="1">
    <location>
        <begin position="111"/>
        <end position="121"/>
    </location>
</feature>
<dbReference type="Proteomes" id="UP000266723">
    <property type="component" value="Unassembled WGS sequence"/>
</dbReference>
<evidence type="ECO:0000313" key="2">
    <source>
        <dbReference type="EMBL" id="KAF3607074.1"/>
    </source>
</evidence>
<gene>
    <name evidence="2" type="ORF">DY000_02047837</name>
</gene>
<evidence type="ECO:0000313" key="3">
    <source>
        <dbReference type="Proteomes" id="UP000266723"/>
    </source>
</evidence>
<sequence>MCSLGRIGVITSIRTFGFSRDLRVPIRSMDLRPNTVSSHDLRVQSRSQEPTGSNYDLRIYQRTSWFPNDLRVPDTISRSKREPPGSPTTFGSQTRSQDLKENFQVPLRPCGLKEDLRDPRRPSGPHATSRLQDSKSPYSRKLETPGFIAHLSGRSRSLKIPRLSPDPCVICKSGTIPIQRLSSTNS</sequence>
<reference evidence="2 3" key="1">
    <citation type="journal article" date="2020" name="BMC Genomics">
        <title>Intraspecific diversification of the crop wild relative Brassica cretica Lam. using demographic model selection.</title>
        <authorList>
            <person name="Kioukis A."/>
            <person name="Michalopoulou V.A."/>
            <person name="Briers L."/>
            <person name="Pirintsos S."/>
            <person name="Studholme D.J."/>
            <person name="Pavlidis P."/>
            <person name="Sarris P.F."/>
        </authorList>
    </citation>
    <scope>NUCLEOTIDE SEQUENCE [LARGE SCALE GENOMIC DNA]</scope>
    <source>
        <strain evidence="3">cv. PFS-1207/04</strain>
    </source>
</reference>
<accession>A0ABQ7EU31</accession>
<organism evidence="2 3">
    <name type="scientific">Brassica cretica</name>
    <name type="common">Mustard</name>
    <dbReference type="NCBI Taxonomy" id="69181"/>
    <lineage>
        <taxon>Eukaryota</taxon>
        <taxon>Viridiplantae</taxon>
        <taxon>Streptophyta</taxon>
        <taxon>Embryophyta</taxon>
        <taxon>Tracheophyta</taxon>
        <taxon>Spermatophyta</taxon>
        <taxon>Magnoliopsida</taxon>
        <taxon>eudicotyledons</taxon>
        <taxon>Gunneridae</taxon>
        <taxon>Pentapetalae</taxon>
        <taxon>rosids</taxon>
        <taxon>malvids</taxon>
        <taxon>Brassicales</taxon>
        <taxon>Brassicaceae</taxon>
        <taxon>Brassiceae</taxon>
        <taxon>Brassica</taxon>
    </lineage>
</organism>